<dbReference type="EMBL" id="JBHTMX010000046">
    <property type="protein sequence ID" value="MFD1331854.1"/>
    <property type="molecule type" value="Genomic_DNA"/>
</dbReference>
<accession>A0ABW3Z6G8</accession>
<dbReference type="Proteomes" id="UP001597171">
    <property type="component" value="Unassembled WGS sequence"/>
</dbReference>
<keyword evidence="2" id="KW-0812">Transmembrane</keyword>
<name>A0ABW3Z6G8_9HYPH</name>
<evidence type="ECO:0000313" key="3">
    <source>
        <dbReference type="EMBL" id="MFD1331854.1"/>
    </source>
</evidence>
<keyword evidence="4" id="KW-1185">Reference proteome</keyword>
<keyword evidence="2" id="KW-1133">Transmembrane helix</keyword>
<organism evidence="3 4">
    <name type="scientific">Methylopila musalis</name>
    <dbReference type="NCBI Taxonomy" id="1134781"/>
    <lineage>
        <taxon>Bacteria</taxon>
        <taxon>Pseudomonadati</taxon>
        <taxon>Pseudomonadota</taxon>
        <taxon>Alphaproteobacteria</taxon>
        <taxon>Hyphomicrobiales</taxon>
        <taxon>Methylopilaceae</taxon>
        <taxon>Methylopila</taxon>
    </lineage>
</organism>
<feature type="transmembrane region" description="Helical" evidence="2">
    <location>
        <begin position="30"/>
        <end position="52"/>
    </location>
</feature>
<reference evidence="4" key="1">
    <citation type="journal article" date="2019" name="Int. J. Syst. Evol. Microbiol.">
        <title>The Global Catalogue of Microorganisms (GCM) 10K type strain sequencing project: providing services to taxonomists for standard genome sequencing and annotation.</title>
        <authorList>
            <consortium name="The Broad Institute Genomics Platform"/>
            <consortium name="The Broad Institute Genome Sequencing Center for Infectious Disease"/>
            <person name="Wu L."/>
            <person name="Ma J."/>
        </authorList>
    </citation>
    <scope>NUCLEOTIDE SEQUENCE [LARGE SCALE GENOMIC DNA]</scope>
    <source>
        <strain evidence="4">CCUG 61696</strain>
    </source>
</reference>
<sequence>MSQSHAHHHQSHGAPRRDPRPGRSLLTSSIAVRLGGAAALSALIWAAAFWAMS</sequence>
<feature type="region of interest" description="Disordered" evidence="1">
    <location>
        <begin position="1"/>
        <end position="24"/>
    </location>
</feature>
<protein>
    <submittedName>
        <fullName evidence="3">Uncharacterized protein</fullName>
    </submittedName>
</protein>
<comment type="caution">
    <text evidence="3">The sequence shown here is derived from an EMBL/GenBank/DDBJ whole genome shotgun (WGS) entry which is preliminary data.</text>
</comment>
<gene>
    <name evidence="3" type="ORF">ACFQ4O_07555</name>
</gene>
<evidence type="ECO:0000313" key="4">
    <source>
        <dbReference type="Proteomes" id="UP001597171"/>
    </source>
</evidence>
<dbReference type="RefSeq" id="WP_378775088.1">
    <property type="nucleotide sequence ID" value="NZ_JBHTMX010000046.1"/>
</dbReference>
<keyword evidence="2" id="KW-0472">Membrane</keyword>
<evidence type="ECO:0000256" key="2">
    <source>
        <dbReference type="SAM" id="Phobius"/>
    </source>
</evidence>
<feature type="compositionally biased region" description="Basic residues" evidence="1">
    <location>
        <begin position="1"/>
        <end position="11"/>
    </location>
</feature>
<proteinExistence type="predicted"/>
<evidence type="ECO:0000256" key="1">
    <source>
        <dbReference type="SAM" id="MobiDB-lite"/>
    </source>
</evidence>